<sequence>MLSAFKYYHQQEQKYDHISFELAYVLTSCLKTLFPLKLFLCPSFLSDIPGKPFSLYISKQEKQSKNRASSMAANKFATMLHRNSNKITLVLVYAILEWILIILLLLNSLFSYLIVKFADYFGLKRPCIWCTRIDHIIEPGNNMSPCRDLVCEAHAFEISKLGFCSNHHKLAESQDMCEDCSASSQPDCVRLSQSFGFFPWMKQIGMIQDDGDDKAIVKEALRCSCCGVNLDNRFYPPCILIKPSLNLLGYEEKQNFVTESGVHESDHSDHSRSEFVLDHHEGEQSSGENRGIHVVFEVGDRKEEEAEKTCACSVCDGCIEIVSDEVCKVDLGLEKGKENFQEENLIANKPNDDDDASEKSTAQVDFTREITEEIPPKHLEFFIHGDDCRLIPVEFDSPVKVNGNQRRYNKVEGEELNINEDFILDFDMSAGAEAEPVIENWHISGDIVAEFSCQENEDVFKANGVEFTQLMTRGKSSELHMEEENLEQNCQDVRFAQTTEDLSKDDDNAEANMENRDGELGPYVTLASEDASQMQGEEFEAEVSIGTEIPDQEQVDDYQSQDVLLDTNQQIQEDPSTSTVRFHVQDDSCHDRDEEFVEFKTMSLEVRMPSVNQHFSSSLEPNENEEEKVPDTPTSVESLHQLHKKLLLLERKESGTEESLDGSVISDIECGEVTVEKLKSALKSERKALSTLYAELEEERSASAIAANQTMAMINRLQEEKAAMQMEALQYQRMMEEQSEYDQEALQLLNELMLKREKEKQELEKELEVYRKKVHEYEVREKMMMSRRDGSIRSRTSSPSCSNAEDSDGLSIDLNQEAKEENGFYSHQECSNQNTPVDAVLYLEESLANFEEERLSILEQLKVLEEKLVILNYEEEHCFDETTSIEHLCEENGNGYHNDHDSDDHKGQVNGFANGHAKETNGNHHQGRKIMGTKAKKLLPLFDAMSSEAEDVELSGDENELQLSPLQNDSAEKVNVDKKKLALEEEVDHVYERLQVLEADREFLKHCINSLRKGDKGVRSLQAQLCQRDNRICYIGVDPQCCK</sequence>
<dbReference type="PROSITE" id="PS51775">
    <property type="entry name" value="GTD_BINDING"/>
    <property type="match status" value="1"/>
</dbReference>
<dbReference type="EMBL" id="JAYKXN010000001">
    <property type="protein sequence ID" value="KAK7319146.1"/>
    <property type="molecule type" value="Genomic_DNA"/>
</dbReference>
<evidence type="ECO:0000256" key="2">
    <source>
        <dbReference type="ARBA" id="ARBA00022692"/>
    </source>
</evidence>
<gene>
    <name evidence="9" type="ORF">RJT34_03864</name>
</gene>
<keyword evidence="3 7" id="KW-1133">Transmembrane helix</keyword>
<evidence type="ECO:0000256" key="1">
    <source>
        <dbReference type="ARBA" id="ARBA00004167"/>
    </source>
</evidence>
<keyword evidence="5" id="KW-0175">Coiled coil</keyword>
<evidence type="ECO:0000256" key="6">
    <source>
        <dbReference type="SAM" id="MobiDB-lite"/>
    </source>
</evidence>
<organism evidence="9 10">
    <name type="scientific">Clitoria ternatea</name>
    <name type="common">Butterfly pea</name>
    <dbReference type="NCBI Taxonomy" id="43366"/>
    <lineage>
        <taxon>Eukaryota</taxon>
        <taxon>Viridiplantae</taxon>
        <taxon>Streptophyta</taxon>
        <taxon>Embryophyta</taxon>
        <taxon>Tracheophyta</taxon>
        <taxon>Spermatophyta</taxon>
        <taxon>Magnoliopsida</taxon>
        <taxon>eudicotyledons</taxon>
        <taxon>Gunneridae</taxon>
        <taxon>Pentapetalae</taxon>
        <taxon>rosids</taxon>
        <taxon>fabids</taxon>
        <taxon>Fabales</taxon>
        <taxon>Fabaceae</taxon>
        <taxon>Papilionoideae</taxon>
        <taxon>50 kb inversion clade</taxon>
        <taxon>NPAAA clade</taxon>
        <taxon>indigoferoid/millettioid clade</taxon>
        <taxon>Phaseoleae</taxon>
        <taxon>Clitoria</taxon>
    </lineage>
</organism>
<keyword evidence="4 7" id="KW-0472">Membrane</keyword>
<feature type="coiled-coil region" evidence="5">
    <location>
        <begin position="675"/>
        <end position="780"/>
    </location>
</feature>
<dbReference type="InterPro" id="IPR039306">
    <property type="entry name" value="MYOB"/>
</dbReference>
<feature type="domain" description="GTD-binding" evidence="8">
    <location>
        <begin position="673"/>
        <end position="771"/>
    </location>
</feature>
<feature type="compositionally biased region" description="Low complexity" evidence="6">
    <location>
        <begin position="793"/>
        <end position="802"/>
    </location>
</feature>
<dbReference type="GO" id="GO:0016020">
    <property type="term" value="C:membrane"/>
    <property type="evidence" value="ECO:0007669"/>
    <property type="project" value="UniProtKB-SubCell"/>
</dbReference>
<dbReference type="PANTHER" id="PTHR31448:SF3">
    <property type="entry name" value="MYOSIN-BINDING PROTEIN 2"/>
    <property type="match status" value="1"/>
</dbReference>
<dbReference type="Pfam" id="PF04576">
    <property type="entry name" value="Zein-binding"/>
    <property type="match status" value="1"/>
</dbReference>
<proteinExistence type="predicted"/>
<dbReference type="Proteomes" id="UP001359559">
    <property type="component" value="Unassembled WGS sequence"/>
</dbReference>
<keyword evidence="2 7" id="KW-0812">Transmembrane</keyword>
<name>A0AAN9Q1N3_CLITE</name>
<dbReference type="PANTHER" id="PTHR31448">
    <property type="entry name" value="MYOSIN-BINDING PROTEIN 2"/>
    <property type="match status" value="1"/>
</dbReference>
<evidence type="ECO:0000256" key="7">
    <source>
        <dbReference type="SAM" id="Phobius"/>
    </source>
</evidence>
<dbReference type="AlphaFoldDB" id="A0AAN9Q1N3"/>
<evidence type="ECO:0000313" key="10">
    <source>
        <dbReference type="Proteomes" id="UP001359559"/>
    </source>
</evidence>
<evidence type="ECO:0000256" key="5">
    <source>
        <dbReference type="SAM" id="Coils"/>
    </source>
</evidence>
<dbReference type="GO" id="GO:0080115">
    <property type="term" value="F:myosin XI tail binding"/>
    <property type="evidence" value="ECO:0007669"/>
    <property type="project" value="UniProtKB-ARBA"/>
</dbReference>
<keyword evidence="10" id="KW-1185">Reference proteome</keyword>
<protein>
    <recommendedName>
        <fullName evidence="8">GTD-binding domain-containing protein</fullName>
    </recommendedName>
</protein>
<accession>A0AAN9Q1N3</accession>
<feature type="region of interest" description="Disordered" evidence="6">
    <location>
        <begin position="615"/>
        <end position="637"/>
    </location>
</feature>
<feature type="transmembrane region" description="Helical" evidence="7">
    <location>
        <begin position="89"/>
        <end position="115"/>
    </location>
</feature>
<reference evidence="9 10" key="1">
    <citation type="submission" date="2024-01" db="EMBL/GenBank/DDBJ databases">
        <title>The genomes of 5 underutilized Papilionoideae crops provide insights into root nodulation and disease resistance.</title>
        <authorList>
            <person name="Yuan L."/>
        </authorList>
    </citation>
    <scope>NUCLEOTIDE SEQUENCE [LARGE SCALE GENOMIC DNA]</scope>
    <source>
        <strain evidence="9">LY-2023</strain>
        <tissue evidence="9">Leaf</tissue>
    </source>
</reference>
<evidence type="ECO:0000256" key="4">
    <source>
        <dbReference type="ARBA" id="ARBA00023136"/>
    </source>
</evidence>
<feature type="region of interest" description="Disordered" evidence="6">
    <location>
        <begin position="785"/>
        <end position="809"/>
    </location>
</feature>
<comment type="caution">
    <text evidence="9">The sequence shown here is derived from an EMBL/GenBank/DDBJ whole genome shotgun (WGS) entry which is preliminary data.</text>
</comment>
<dbReference type="InterPro" id="IPR007656">
    <property type="entry name" value="GTD-bd"/>
</dbReference>
<evidence type="ECO:0000256" key="3">
    <source>
        <dbReference type="ARBA" id="ARBA00022989"/>
    </source>
</evidence>
<evidence type="ECO:0000259" key="8">
    <source>
        <dbReference type="PROSITE" id="PS51775"/>
    </source>
</evidence>
<comment type="subcellular location">
    <subcellularLocation>
        <location evidence="1">Membrane</location>
        <topology evidence="1">Single-pass membrane protein</topology>
    </subcellularLocation>
</comment>
<evidence type="ECO:0000313" key="9">
    <source>
        <dbReference type="EMBL" id="KAK7319146.1"/>
    </source>
</evidence>